<feature type="transmembrane region" description="Helical" evidence="1">
    <location>
        <begin position="147"/>
        <end position="168"/>
    </location>
</feature>
<sequence>MAPTATPLPGNASLVLGPPVSQLRKTLRFCDPETEFVVMQYCTSHIELSRLASPHIVSNQVMYINNGRKDKLWLRIAVHFMFLLDTIQSIMVLDDLFYWYVYNFDNYTALFSFNIATVDGPFFDAFIMFTVQIVYCWRVRELSKWKFVPALAALLALVSCVAGMFIGIKDAIIEPSTASRYRPVEELWLLASAITDIIIACSMGYLLMRYRKEKIDQSILAPVKRILLLTLETNAVTAAFAIALVLTFFIPSITEPKTNVNIALGYVIGKMYFDCRLRNFMAANHTFICRDVLEAEVLHLAPMSLHHACNGKIEDDKEVEEGQGRGERDHNFDEIVGIVLNWFFYGILVMQYFMYLNNENKDKKWLRIAVHFIFLLDTIQSIMAMDDVFFWYVYNFNDILSLFKFNIATIDGPLLDALIMFTVQLVYCWRVWVLGRWRIVPICAAFIALAGCVWLRNVYRNQHLATAKRLRPVEETWLLASAVTDVTIACSMGYLLMKYRKEKTSKSTMALVRRLLLLTLETNAVTAAMAIALVTVFFIPSIREPNANIYEALGYTIGKLYSNCFMVLLNQRIYYHTSETIVEGTQTSFGFANRRSTDNRNASANQNQTAGTVSVIQFSETRTDAESGGTEMGGILETKGNLKPVGSREFGGETTIV</sequence>
<keyword evidence="1" id="KW-0812">Transmembrane</keyword>
<dbReference type="PANTHER" id="PTHR40465">
    <property type="entry name" value="CHROMOSOME 1, WHOLE GENOME SHOTGUN SEQUENCE"/>
    <property type="match status" value="1"/>
</dbReference>
<comment type="caution">
    <text evidence="3">The sequence shown here is derived from an EMBL/GenBank/DDBJ whole genome shotgun (WGS) entry which is preliminary data.</text>
</comment>
<dbReference type="PANTHER" id="PTHR40465:SF1">
    <property type="entry name" value="DUF6534 DOMAIN-CONTAINING PROTEIN"/>
    <property type="match status" value="1"/>
</dbReference>
<accession>A0A8H5FV00</accession>
<feature type="transmembrane region" description="Helical" evidence="1">
    <location>
        <begin position="72"/>
        <end position="93"/>
    </location>
</feature>
<feature type="transmembrane region" description="Helical" evidence="1">
    <location>
        <begin position="368"/>
        <end position="394"/>
    </location>
</feature>
<organism evidence="3 4">
    <name type="scientific">Leucocoprinus leucothites</name>
    <dbReference type="NCBI Taxonomy" id="201217"/>
    <lineage>
        <taxon>Eukaryota</taxon>
        <taxon>Fungi</taxon>
        <taxon>Dikarya</taxon>
        <taxon>Basidiomycota</taxon>
        <taxon>Agaricomycotina</taxon>
        <taxon>Agaricomycetes</taxon>
        <taxon>Agaricomycetidae</taxon>
        <taxon>Agaricales</taxon>
        <taxon>Agaricineae</taxon>
        <taxon>Agaricaceae</taxon>
        <taxon>Leucocoprinus</taxon>
    </lineage>
</organism>
<protein>
    <recommendedName>
        <fullName evidence="2">DUF6534 domain-containing protein</fullName>
    </recommendedName>
</protein>
<dbReference type="AlphaFoldDB" id="A0A8H5FV00"/>
<evidence type="ECO:0000313" key="3">
    <source>
        <dbReference type="EMBL" id="KAF5350111.1"/>
    </source>
</evidence>
<dbReference type="InterPro" id="IPR045339">
    <property type="entry name" value="DUF6534"/>
</dbReference>
<keyword evidence="1" id="KW-1133">Transmembrane helix</keyword>
<feature type="transmembrane region" description="Helical" evidence="1">
    <location>
        <begin position="516"/>
        <end position="539"/>
    </location>
</feature>
<dbReference type="EMBL" id="JAACJO010000015">
    <property type="protein sequence ID" value="KAF5350111.1"/>
    <property type="molecule type" value="Genomic_DNA"/>
</dbReference>
<feature type="domain" description="DUF6534" evidence="2">
    <location>
        <begin position="192"/>
        <end position="273"/>
    </location>
</feature>
<dbReference type="OrthoDB" id="2522538at2759"/>
<feature type="transmembrane region" description="Helical" evidence="1">
    <location>
        <begin position="113"/>
        <end position="135"/>
    </location>
</feature>
<keyword evidence="4" id="KW-1185">Reference proteome</keyword>
<feature type="transmembrane region" description="Helical" evidence="1">
    <location>
        <begin position="227"/>
        <end position="250"/>
    </location>
</feature>
<gene>
    <name evidence="3" type="ORF">D9756_009067</name>
</gene>
<feature type="domain" description="DUF6534" evidence="2">
    <location>
        <begin position="481"/>
        <end position="572"/>
    </location>
</feature>
<feature type="transmembrane region" description="Helical" evidence="1">
    <location>
        <begin position="335"/>
        <end position="356"/>
    </location>
</feature>
<dbReference type="Pfam" id="PF20152">
    <property type="entry name" value="DUF6534"/>
    <property type="match status" value="2"/>
</dbReference>
<name>A0A8H5FV00_9AGAR</name>
<feature type="transmembrane region" description="Helical" evidence="1">
    <location>
        <begin position="414"/>
        <end position="432"/>
    </location>
</feature>
<proteinExistence type="predicted"/>
<evidence type="ECO:0000259" key="2">
    <source>
        <dbReference type="Pfam" id="PF20152"/>
    </source>
</evidence>
<dbReference type="Proteomes" id="UP000559027">
    <property type="component" value="Unassembled WGS sequence"/>
</dbReference>
<feature type="transmembrane region" description="Helical" evidence="1">
    <location>
        <begin position="439"/>
        <end position="456"/>
    </location>
</feature>
<feature type="transmembrane region" description="Helical" evidence="1">
    <location>
        <begin position="188"/>
        <end position="207"/>
    </location>
</feature>
<evidence type="ECO:0000313" key="4">
    <source>
        <dbReference type="Proteomes" id="UP000559027"/>
    </source>
</evidence>
<keyword evidence="1" id="KW-0472">Membrane</keyword>
<feature type="transmembrane region" description="Helical" evidence="1">
    <location>
        <begin position="476"/>
        <end position="496"/>
    </location>
</feature>
<reference evidence="3 4" key="1">
    <citation type="journal article" date="2020" name="ISME J.">
        <title>Uncovering the hidden diversity of litter-decomposition mechanisms in mushroom-forming fungi.</title>
        <authorList>
            <person name="Floudas D."/>
            <person name="Bentzer J."/>
            <person name="Ahren D."/>
            <person name="Johansson T."/>
            <person name="Persson P."/>
            <person name="Tunlid A."/>
        </authorList>
    </citation>
    <scope>NUCLEOTIDE SEQUENCE [LARGE SCALE GENOMIC DNA]</scope>
    <source>
        <strain evidence="3 4">CBS 146.42</strain>
    </source>
</reference>
<evidence type="ECO:0000256" key="1">
    <source>
        <dbReference type="SAM" id="Phobius"/>
    </source>
</evidence>